<dbReference type="GeneID" id="66869848"/>
<organism evidence="2 3">
    <name type="scientific">Virgibacillus pantothenticus</name>
    <dbReference type="NCBI Taxonomy" id="1473"/>
    <lineage>
        <taxon>Bacteria</taxon>
        <taxon>Bacillati</taxon>
        <taxon>Bacillota</taxon>
        <taxon>Bacilli</taxon>
        <taxon>Bacillales</taxon>
        <taxon>Bacillaceae</taxon>
        <taxon>Virgibacillus</taxon>
    </lineage>
</organism>
<dbReference type="OrthoDB" id="2376226at2"/>
<dbReference type="EMBL" id="LGTO01000004">
    <property type="protein sequence ID" value="KNE22089.1"/>
    <property type="molecule type" value="Genomic_DNA"/>
</dbReference>
<dbReference type="Proteomes" id="UP000036780">
    <property type="component" value="Unassembled WGS sequence"/>
</dbReference>
<evidence type="ECO:0000313" key="3">
    <source>
        <dbReference type="Proteomes" id="UP000036780"/>
    </source>
</evidence>
<reference evidence="3" key="1">
    <citation type="submission" date="2015-07" db="EMBL/GenBank/DDBJ databases">
        <title>Fjat-10053 dsm26.</title>
        <authorList>
            <person name="Liu B."/>
            <person name="Wang J."/>
            <person name="Zhu Y."/>
            <person name="Liu G."/>
            <person name="Chen Q."/>
            <person name="Chen Z."/>
            <person name="Lan J."/>
            <person name="Che J."/>
            <person name="Ge C."/>
            <person name="Shi H."/>
            <person name="Pan Z."/>
            <person name="Liu X."/>
        </authorList>
    </citation>
    <scope>NUCLEOTIDE SEQUENCE [LARGE SCALE GENOMIC DNA]</scope>
    <source>
        <strain evidence="3">DSM 26</strain>
    </source>
</reference>
<gene>
    <name evidence="2" type="ORF">AFK71_04645</name>
</gene>
<evidence type="ECO:0000256" key="1">
    <source>
        <dbReference type="SAM" id="MobiDB-lite"/>
    </source>
</evidence>
<sequence length="84" mass="9795">MKKKKDYSDFSNVKHSHDRLIPEEFPEGAFGSPVNEAKPVEGKSTPWEKGQHRDSAFVYPDREQHQDVPRRIQGSHIIHDEKEQ</sequence>
<accession>A0A0L0QU25</accession>
<feature type="region of interest" description="Disordered" evidence="1">
    <location>
        <begin position="1"/>
        <end position="84"/>
    </location>
</feature>
<name>A0A0L0QU25_VIRPA</name>
<keyword evidence="3" id="KW-1185">Reference proteome</keyword>
<proteinExistence type="predicted"/>
<dbReference type="RefSeq" id="WP_050350373.1">
    <property type="nucleotide sequence ID" value="NZ_BOSN01000005.1"/>
</dbReference>
<protein>
    <recommendedName>
        <fullName evidence="4">Cytosolic protein</fullName>
    </recommendedName>
</protein>
<dbReference type="PATRIC" id="fig|1473.5.peg.3900"/>
<comment type="caution">
    <text evidence="2">The sequence shown here is derived from an EMBL/GenBank/DDBJ whole genome shotgun (WGS) entry which is preliminary data.</text>
</comment>
<evidence type="ECO:0000313" key="2">
    <source>
        <dbReference type="EMBL" id="KNE22089.1"/>
    </source>
</evidence>
<evidence type="ECO:0008006" key="4">
    <source>
        <dbReference type="Google" id="ProtNLM"/>
    </source>
</evidence>
<feature type="compositionally biased region" description="Basic and acidic residues" evidence="1">
    <location>
        <begin position="49"/>
        <end position="70"/>
    </location>
</feature>
<dbReference type="AlphaFoldDB" id="A0A0L0QU25"/>